<evidence type="ECO:0000313" key="4">
    <source>
        <dbReference type="Proteomes" id="UP000031512"/>
    </source>
</evidence>
<dbReference type="KEGG" id="beq:BEWA_039950"/>
<sequence length="634" mass="71386">MEITAATLDAMIESKKDSHKAVVGTVNEIKANGGMEMHNGGKRTCEDGRMNDPTKASLVTCDSKGEIKCIDEPVCKAMSTNEPDYDVKSQEDRNAKFEKSSDDKVDNLHGDNDKMCTHESNKNNMHTCESDKEIKYKNEFVYNIGCDDESIDNVLYKTKSLDSEMFKVDKSAQTPTHEYKPCRIFTAECISAEGYKPYMSDYRDGADATNFANYNDCSYYPSIAHESTHVIPLLASIYSTLSKVITDFKSSYGTLERVQSMISWYKHFVDEHKRYACIDSPCCMDTENVPMTNSESNINCAMEILRNMETCTSMPDYTIMLQGSKCYRHSSSLHAEEFMESPFQASNINNPEDPSSVESLQLPISCLYSVETPQETRRMKTVEIESITVSGGIIQSIEDEERTKGSYTVDPSSAETPHALSSTYTFPLASRVTCNCLLKVVVNHAVAGLYIGKNGTHLKMLQEKYRFRLTQSGRGIRGDFTGVGYPCHRTNTTLLFDGPLVHILYALRPLYRIIQDDMLALDQESTRIVNGHTLRVKFELNLVVPVDRKRVLLQNAGKRCMQLRNTSGVDIIAGKQNFELGNIRESIVTLLGFDDAVERACEWLCIFIQDSDAISSGDYMFMEYPKYTLAVPEH</sequence>
<feature type="region of interest" description="Disordered" evidence="2">
    <location>
        <begin position="80"/>
        <end position="104"/>
    </location>
</feature>
<dbReference type="GO" id="GO:0003723">
    <property type="term" value="F:RNA binding"/>
    <property type="evidence" value="ECO:0007669"/>
    <property type="project" value="UniProtKB-UniRule"/>
</dbReference>
<gene>
    <name evidence="3" type="ORF">BEWA_039950</name>
</gene>
<organism evidence="3 4">
    <name type="scientific">Theileria equi strain WA</name>
    <dbReference type="NCBI Taxonomy" id="1537102"/>
    <lineage>
        <taxon>Eukaryota</taxon>
        <taxon>Sar</taxon>
        <taxon>Alveolata</taxon>
        <taxon>Apicomplexa</taxon>
        <taxon>Aconoidasida</taxon>
        <taxon>Piroplasmida</taxon>
        <taxon>Theileriidae</taxon>
        <taxon>Theileria</taxon>
    </lineage>
</organism>
<evidence type="ECO:0000256" key="1">
    <source>
        <dbReference type="PROSITE-ProRule" id="PRU00117"/>
    </source>
</evidence>
<evidence type="ECO:0000313" key="3">
    <source>
        <dbReference type="EMBL" id="EKX73957.1"/>
    </source>
</evidence>
<evidence type="ECO:0008006" key="5">
    <source>
        <dbReference type="Google" id="ProtNLM"/>
    </source>
</evidence>
<comment type="caution">
    <text evidence="3">The sequence shown here is derived from an EMBL/GenBank/DDBJ whole genome shotgun (WGS) entry which is preliminary data.</text>
</comment>
<evidence type="ECO:0000256" key="2">
    <source>
        <dbReference type="SAM" id="MobiDB-lite"/>
    </source>
</evidence>
<proteinExistence type="predicted"/>
<dbReference type="PROSITE" id="PS50084">
    <property type="entry name" value="KH_TYPE_1"/>
    <property type="match status" value="1"/>
</dbReference>
<dbReference type="GeneID" id="15807405"/>
<feature type="compositionally biased region" description="Basic and acidic residues" evidence="2">
    <location>
        <begin position="85"/>
        <end position="104"/>
    </location>
</feature>
<reference evidence="3 4" key="1">
    <citation type="journal article" date="2012" name="BMC Genomics">
        <title>Comparative genomic analysis and phylogenetic position of Theileria equi.</title>
        <authorList>
            <person name="Kappmeyer L.S."/>
            <person name="Thiagarajan M."/>
            <person name="Herndon D.R."/>
            <person name="Ramsay J.D."/>
            <person name="Caler E."/>
            <person name="Djikeng A."/>
            <person name="Gillespie J.J."/>
            <person name="Lau A.O."/>
            <person name="Roalson E.H."/>
            <person name="Silva J.C."/>
            <person name="Silva M.G."/>
            <person name="Suarez C.E."/>
            <person name="Ueti M.W."/>
            <person name="Nene V.M."/>
            <person name="Mealey R.H."/>
            <person name="Knowles D.P."/>
            <person name="Brayton K.A."/>
        </authorList>
    </citation>
    <scope>NUCLEOTIDE SEQUENCE [LARGE SCALE GENOMIC DNA]</scope>
    <source>
        <strain evidence="3 4">WA</strain>
    </source>
</reference>
<dbReference type="OrthoDB" id="363889at2759"/>
<dbReference type="RefSeq" id="XP_004833409.1">
    <property type="nucleotide sequence ID" value="XM_004833352.1"/>
</dbReference>
<dbReference type="VEuPathDB" id="PiroplasmaDB:BEWA_039950"/>
<protein>
    <recommendedName>
        <fullName evidence="5">K Homology domain-containing protein</fullName>
    </recommendedName>
</protein>
<dbReference type="EMBL" id="ACOU01000002">
    <property type="protein sequence ID" value="EKX73957.1"/>
    <property type="molecule type" value="Genomic_DNA"/>
</dbReference>
<keyword evidence="1" id="KW-0694">RNA-binding</keyword>
<name>L1LET5_THEEQ</name>
<dbReference type="Proteomes" id="UP000031512">
    <property type="component" value="Unassembled WGS sequence"/>
</dbReference>
<dbReference type="AlphaFoldDB" id="L1LET5"/>
<accession>L1LET5</accession>
<keyword evidence="4" id="KW-1185">Reference proteome</keyword>
<dbReference type="eggNOG" id="ENOG502QX4P">
    <property type="taxonomic scope" value="Eukaryota"/>
</dbReference>